<keyword evidence="15" id="KW-1185">Reference proteome</keyword>
<dbReference type="Gene3D" id="2.40.10.240">
    <property type="entry name" value="QueA-like"/>
    <property type="match status" value="1"/>
</dbReference>
<dbReference type="Pfam" id="PF02547">
    <property type="entry name" value="Queuosine_synth"/>
    <property type="match status" value="1"/>
</dbReference>
<sequence>MRVEEFDYYLPLELIAKYPVEPRHAARLMVVRRDTGDITHSTFWNLDEFLEEGDLLVFNNSKVLPARLKAFKSTGGKVEVLLTDYITKDTWQALVGGKNIKEGMTLKVSEDFKVEVLKHIEGPKFLVKLVAEDPLKALDKYGRIPIPPYLEREDEPIDRIYYQTVFAREEGSVAAPTASLHFSEELLQKLQNKGIKMAFITLHVSYGTFKPVKVERVEEHRVDPEYIKVPQETVEAILQTKQKGKRVVAVGTTTVRALETAGFKPYEGWTDLYIYPGYSFRVVDALITNFHLPKSSLLFLVCSFGGKDLIMKAYKIAVENRYRFYSYGDGMLIL</sequence>
<dbReference type="InterPro" id="IPR003699">
    <property type="entry name" value="QueA"/>
</dbReference>
<comment type="subunit">
    <text evidence="3 13">Monomer.</text>
</comment>
<evidence type="ECO:0000256" key="4">
    <source>
        <dbReference type="ARBA" id="ARBA00022490"/>
    </source>
</evidence>
<dbReference type="EMBL" id="LT670846">
    <property type="protein sequence ID" value="SHK54959.1"/>
    <property type="molecule type" value="Genomic_DNA"/>
</dbReference>
<dbReference type="InterPro" id="IPR042118">
    <property type="entry name" value="QueA_dom1"/>
</dbReference>
<keyword evidence="4 13" id="KW-0963">Cytoplasm</keyword>
<dbReference type="FunFam" id="3.40.1780.10:FF:000001">
    <property type="entry name" value="S-adenosylmethionine:tRNA ribosyltransferase-isomerase"/>
    <property type="match status" value="1"/>
</dbReference>
<dbReference type="OrthoDB" id="9805933at2"/>
<evidence type="ECO:0000256" key="11">
    <source>
        <dbReference type="ARBA" id="ARBA00069325"/>
    </source>
</evidence>
<reference evidence="14 15" key="1">
    <citation type="submission" date="2016-11" db="EMBL/GenBank/DDBJ databases">
        <authorList>
            <person name="Jaros S."/>
            <person name="Januszkiewicz K."/>
            <person name="Wedrychowicz H."/>
        </authorList>
    </citation>
    <scope>NUCLEOTIDE SEQUENCE [LARGE SCALE GENOMIC DNA]</scope>
    <source>
        <strain evidence="14 15">DSM 19557</strain>
    </source>
</reference>
<evidence type="ECO:0000256" key="9">
    <source>
        <dbReference type="ARBA" id="ARBA00061210"/>
    </source>
</evidence>
<comment type="catalytic activity">
    <reaction evidence="8 13">
        <text>7-aminomethyl-7-carbaguanosine(34) in tRNA + S-adenosyl-L-methionine = epoxyqueuosine(34) in tRNA + adenine + L-methionine + 2 H(+)</text>
        <dbReference type="Rhea" id="RHEA:32155"/>
        <dbReference type="Rhea" id="RHEA-COMP:10342"/>
        <dbReference type="Rhea" id="RHEA-COMP:18582"/>
        <dbReference type="ChEBI" id="CHEBI:15378"/>
        <dbReference type="ChEBI" id="CHEBI:16708"/>
        <dbReference type="ChEBI" id="CHEBI:57844"/>
        <dbReference type="ChEBI" id="CHEBI:59789"/>
        <dbReference type="ChEBI" id="CHEBI:82833"/>
        <dbReference type="ChEBI" id="CHEBI:194443"/>
        <dbReference type="EC" id="2.4.99.17"/>
    </reaction>
</comment>
<dbReference type="AlphaFoldDB" id="A0A1M6TDJ7"/>
<dbReference type="PANTHER" id="PTHR30307:SF0">
    <property type="entry name" value="S-ADENOSYLMETHIONINE:TRNA RIBOSYLTRANSFERASE-ISOMERASE"/>
    <property type="match status" value="1"/>
</dbReference>
<keyword evidence="5 13" id="KW-0808">Transferase</keyword>
<evidence type="ECO:0000313" key="15">
    <source>
        <dbReference type="Proteomes" id="UP000189810"/>
    </source>
</evidence>
<comment type="pathway">
    <text evidence="2 13">tRNA modification; tRNA-queuosine biosynthesis.</text>
</comment>
<dbReference type="InterPro" id="IPR042119">
    <property type="entry name" value="QueA_dom2"/>
</dbReference>
<dbReference type="NCBIfam" id="TIGR00113">
    <property type="entry name" value="queA"/>
    <property type="match status" value="1"/>
</dbReference>
<dbReference type="GO" id="GO:0051075">
    <property type="term" value="F:S-adenosylmethionine:tRNA ribosyltransferase-isomerase activity"/>
    <property type="evidence" value="ECO:0007669"/>
    <property type="project" value="UniProtKB-EC"/>
</dbReference>
<dbReference type="RefSeq" id="WP_079654495.1">
    <property type="nucleotide sequence ID" value="NZ_LT670846.1"/>
</dbReference>
<dbReference type="SUPFAM" id="SSF111337">
    <property type="entry name" value="QueA-like"/>
    <property type="match status" value="1"/>
</dbReference>
<proteinExistence type="inferred from homology"/>
<dbReference type="GO" id="GO:0005737">
    <property type="term" value="C:cytoplasm"/>
    <property type="evidence" value="ECO:0007669"/>
    <property type="project" value="UniProtKB-SubCell"/>
</dbReference>
<dbReference type="Gene3D" id="3.40.1780.10">
    <property type="entry name" value="QueA-like"/>
    <property type="match status" value="1"/>
</dbReference>
<comment type="similarity">
    <text evidence="9 13">Belongs to the QueA family.</text>
</comment>
<dbReference type="NCBIfam" id="NF001140">
    <property type="entry name" value="PRK00147.1"/>
    <property type="match status" value="1"/>
</dbReference>
<name>A0A1M6TDJ7_9AQUI</name>
<evidence type="ECO:0000256" key="8">
    <source>
        <dbReference type="ARBA" id="ARBA00052751"/>
    </source>
</evidence>
<evidence type="ECO:0000256" key="2">
    <source>
        <dbReference type="ARBA" id="ARBA00004691"/>
    </source>
</evidence>
<keyword evidence="14" id="KW-0413">Isomerase</keyword>
<accession>A0A1M6TDJ7</accession>
<keyword evidence="6 13" id="KW-0949">S-adenosyl-L-methionine</keyword>
<dbReference type="HAMAP" id="MF_00113">
    <property type="entry name" value="QueA"/>
    <property type="match status" value="1"/>
</dbReference>
<keyword evidence="7 13" id="KW-0671">Queuosine biosynthesis</keyword>
<dbReference type="EC" id="2.4.99.17" evidence="10 13"/>
<dbReference type="InterPro" id="IPR036100">
    <property type="entry name" value="QueA_sf"/>
</dbReference>
<dbReference type="Proteomes" id="UP000189810">
    <property type="component" value="Chromosome I"/>
</dbReference>
<evidence type="ECO:0000256" key="5">
    <source>
        <dbReference type="ARBA" id="ARBA00022679"/>
    </source>
</evidence>
<gene>
    <name evidence="13" type="primary">queA</name>
    <name evidence="14" type="ORF">SAMN05444391_1407</name>
</gene>
<evidence type="ECO:0000256" key="3">
    <source>
        <dbReference type="ARBA" id="ARBA00011245"/>
    </source>
</evidence>
<evidence type="ECO:0000256" key="13">
    <source>
        <dbReference type="HAMAP-Rule" id="MF_00113"/>
    </source>
</evidence>
<organism evidence="14 15">
    <name type="scientific">Thermocrinis minervae</name>
    <dbReference type="NCBI Taxonomy" id="381751"/>
    <lineage>
        <taxon>Bacteria</taxon>
        <taxon>Pseudomonadati</taxon>
        <taxon>Aquificota</taxon>
        <taxon>Aquificia</taxon>
        <taxon>Aquificales</taxon>
        <taxon>Aquificaceae</taxon>
        <taxon>Thermocrinis</taxon>
    </lineage>
</organism>
<comment type="subcellular location">
    <subcellularLocation>
        <location evidence="1 13">Cytoplasm</location>
    </subcellularLocation>
</comment>
<dbReference type="PANTHER" id="PTHR30307">
    <property type="entry name" value="S-ADENOSYLMETHIONINE:TRNA RIBOSYLTRANSFERASE-ISOMERASE"/>
    <property type="match status" value="1"/>
</dbReference>
<evidence type="ECO:0000256" key="6">
    <source>
        <dbReference type="ARBA" id="ARBA00022691"/>
    </source>
</evidence>
<evidence type="ECO:0000256" key="12">
    <source>
        <dbReference type="ARBA" id="ARBA00076160"/>
    </source>
</evidence>
<evidence type="ECO:0000256" key="7">
    <source>
        <dbReference type="ARBA" id="ARBA00022785"/>
    </source>
</evidence>
<evidence type="ECO:0000313" key="14">
    <source>
        <dbReference type="EMBL" id="SHK54959.1"/>
    </source>
</evidence>
<protein>
    <recommendedName>
        <fullName evidence="11 13">S-adenosylmethionine:tRNA ribosyltransferase-isomerase</fullName>
        <ecNumber evidence="10 13">2.4.99.17</ecNumber>
    </recommendedName>
    <alternativeName>
        <fullName evidence="12 13">Queuosine biosynthesis protein QueA</fullName>
    </alternativeName>
</protein>
<dbReference type="UniPathway" id="UPA00392"/>
<comment type="function">
    <text evidence="13">Transfers and isomerizes the ribose moiety from AdoMet to the 7-aminomethyl group of 7-deazaguanine (preQ1-tRNA) to give epoxyqueuosine (oQ-tRNA).</text>
</comment>
<evidence type="ECO:0000256" key="10">
    <source>
        <dbReference type="ARBA" id="ARBA00066503"/>
    </source>
</evidence>
<dbReference type="STRING" id="381751.SAMN05444391_1407"/>
<evidence type="ECO:0000256" key="1">
    <source>
        <dbReference type="ARBA" id="ARBA00004496"/>
    </source>
</evidence>
<dbReference type="GO" id="GO:0008616">
    <property type="term" value="P:tRNA queuosine(34) biosynthetic process"/>
    <property type="evidence" value="ECO:0007669"/>
    <property type="project" value="UniProtKB-UniRule"/>
</dbReference>